<keyword evidence="7" id="KW-0378">Hydrolase</keyword>
<comment type="cofactor">
    <cofactor evidence="1">
        <name>Mg(2+)</name>
        <dbReference type="ChEBI" id="CHEBI:18420"/>
    </cofactor>
</comment>
<dbReference type="AlphaFoldDB" id="A0AAN7A4C6"/>
<keyword evidence="6" id="KW-0479">Metal-binding</keyword>
<evidence type="ECO:0000256" key="5">
    <source>
        <dbReference type="ARBA" id="ARBA00022490"/>
    </source>
</evidence>
<keyword evidence="14" id="KW-1185">Reference proteome</keyword>
<dbReference type="Gene3D" id="3.90.80.10">
    <property type="entry name" value="Inorganic pyrophosphatase"/>
    <property type="match status" value="1"/>
</dbReference>
<dbReference type="PROSITE" id="PS00387">
    <property type="entry name" value="PPASE"/>
    <property type="match status" value="1"/>
</dbReference>
<dbReference type="InterPro" id="IPR036649">
    <property type="entry name" value="Pyrophosphatase_sf"/>
</dbReference>
<evidence type="ECO:0000256" key="2">
    <source>
        <dbReference type="ARBA" id="ARBA00004496"/>
    </source>
</evidence>
<evidence type="ECO:0000256" key="8">
    <source>
        <dbReference type="ARBA" id="ARBA00022842"/>
    </source>
</evidence>
<dbReference type="GO" id="GO:0004427">
    <property type="term" value="F:inorganic diphosphate phosphatase activity"/>
    <property type="evidence" value="ECO:0007669"/>
    <property type="project" value="UniProtKB-EC"/>
</dbReference>
<evidence type="ECO:0000313" key="14">
    <source>
        <dbReference type="Proteomes" id="UP001302321"/>
    </source>
</evidence>
<reference evidence="13" key="2">
    <citation type="submission" date="2023-05" db="EMBL/GenBank/DDBJ databases">
        <authorList>
            <consortium name="Lawrence Berkeley National Laboratory"/>
            <person name="Steindorff A."/>
            <person name="Hensen N."/>
            <person name="Bonometti L."/>
            <person name="Westerberg I."/>
            <person name="Brannstrom I.O."/>
            <person name="Guillou S."/>
            <person name="Cros-Aarteil S."/>
            <person name="Calhoun S."/>
            <person name="Haridas S."/>
            <person name="Kuo A."/>
            <person name="Mondo S."/>
            <person name="Pangilinan J."/>
            <person name="Riley R."/>
            <person name="Labutti K."/>
            <person name="Andreopoulos B."/>
            <person name="Lipzen A."/>
            <person name="Chen C."/>
            <person name="Yanf M."/>
            <person name="Daum C."/>
            <person name="Ng V."/>
            <person name="Clum A."/>
            <person name="Ohm R."/>
            <person name="Martin F."/>
            <person name="Silar P."/>
            <person name="Natvig D."/>
            <person name="Lalanne C."/>
            <person name="Gautier V."/>
            <person name="Ament-Velasquez S.L."/>
            <person name="Kruys A."/>
            <person name="Hutchinson M.I."/>
            <person name="Powell A.J."/>
            <person name="Barry K."/>
            <person name="Miller A.N."/>
            <person name="Grigoriev I.V."/>
            <person name="Debuchy R."/>
            <person name="Gladieux P."/>
            <person name="Thoren M.H."/>
            <person name="Johannesson H."/>
        </authorList>
    </citation>
    <scope>NUCLEOTIDE SEQUENCE</scope>
    <source>
        <strain evidence="13">CBS 892.96</strain>
    </source>
</reference>
<evidence type="ECO:0000256" key="7">
    <source>
        <dbReference type="ARBA" id="ARBA00022801"/>
    </source>
</evidence>
<evidence type="ECO:0000313" key="13">
    <source>
        <dbReference type="EMBL" id="KAK4172840.1"/>
    </source>
</evidence>
<dbReference type="CDD" id="cd00412">
    <property type="entry name" value="pyrophosphatase"/>
    <property type="match status" value="1"/>
</dbReference>
<dbReference type="PANTHER" id="PTHR10286">
    <property type="entry name" value="INORGANIC PYROPHOSPHATASE"/>
    <property type="match status" value="1"/>
</dbReference>
<evidence type="ECO:0000256" key="11">
    <source>
        <dbReference type="ARBA" id="ARBA00047820"/>
    </source>
</evidence>
<gene>
    <name evidence="13" type="ORF">QBC36DRAFT_196045</name>
</gene>
<keyword evidence="8" id="KW-0460">Magnesium</keyword>
<evidence type="ECO:0000256" key="1">
    <source>
        <dbReference type="ARBA" id="ARBA00001946"/>
    </source>
</evidence>
<keyword evidence="5" id="KW-0963">Cytoplasm</keyword>
<dbReference type="GO" id="GO:0006796">
    <property type="term" value="P:phosphate-containing compound metabolic process"/>
    <property type="evidence" value="ECO:0007669"/>
    <property type="project" value="InterPro"/>
</dbReference>
<reference evidence="13" key="1">
    <citation type="journal article" date="2023" name="Mol. Phylogenet. Evol.">
        <title>Genome-scale phylogeny and comparative genomics of the fungal order Sordariales.</title>
        <authorList>
            <person name="Hensen N."/>
            <person name="Bonometti L."/>
            <person name="Westerberg I."/>
            <person name="Brannstrom I.O."/>
            <person name="Guillou S."/>
            <person name="Cros-Aarteil S."/>
            <person name="Calhoun S."/>
            <person name="Haridas S."/>
            <person name="Kuo A."/>
            <person name="Mondo S."/>
            <person name="Pangilinan J."/>
            <person name="Riley R."/>
            <person name="LaButti K."/>
            <person name="Andreopoulos B."/>
            <person name="Lipzen A."/>
            <person name="Chen C."/>
            <person name="Yan M."/>
            <person name="Daum C."/>
            <person name="Ng V."/>
            <person name="Clum A."/>
            <person name="Steindorff A."/>
            <person name="Ohm R.A."/>
            <person name="Martin F."/>
            <person name="Silar P."/>
            <person name="Natvig D.O."/>
            <person name="Lalanne C."/>
            <person name="Gautier V."/>
            <person name="Ament-Velasquez S.L."/>
            <person name="Kruys A."/>
            <person name="Hutchinson M.I."/>
            <person name="Powell A.J."/>
            <person name="Barry K."/>
            <person name="Miller A.N."/>
            <person name="Grigoriev I.V."/>
            <person name="Debuchy R."/>
            <person name="Gladieux P."/>
            <person name="Hiltunen Thoren M."/>
            <person name="Johannesson H."/>
        </authorList>
    </citation>
    <scope>NUCLEOTIDE SEQUENCE</scope>
    <source>
        <strain evidence="13">CBS 892.96</strain>
    </source>
</reference>
<dbReference type="SUPFAM" id="SSF50324">
    <property type="entry name" value="Inorganic pyrophosphatase"/>
    <property type="match status" value="1"/>
</dbReference>
<comment type="catalytic activity">
    <reaction evidence="11">
        <text>diphosphate + H2O = 2 phosphate + H(+)</text>
        <dbReference type="Rhea" id="RHEA:24576"/>
        <dbReference type="ChEBI" id="CHEBI:15377"/>
        <dbReference type="ChEBI" id="CHEBI:15378"/>
        <dbReference type="ChEBI" id="CHEBI:33019"/>
        <dbReference type="ChEBI" id="CHEBI:43474"/>
        <dbReference type="EC" id="3.6.1.1"/>
    </reaction>
</comment>
<feature type="region of interest" description="Disordered" evidence="12">
    <location>
        <begin position="251"/>
        <end position="279"/>
    </location>
</feature>
<comment type="similarity">
    <text evidence="3">Belongs to the PPase family.</text>
</comment>
<comment type="caution">
    <text evidence="13">The sequence shown here is derived from an EMBL/GenBank/DDBJ whole genome shotgun (WGS) entry which is preliminary data.</text>
</comment>
<dbReference type="FunFam" id="3.90.80.10:FF:000004">
    <property type="entry name" value="Inorganic pyrophosphatase"/>
    <property type="match status" value="1"/>
</dbReference>
<name>A0AAN7A4C6_9PEZI</name>
<dbReference type="GO" id="GO:0005737">
    <property type="term" value="C:cytoplasm"/>
    <property type="evidence" value="ECO:0007669"/>
    <property type="project" value="UniProtKB-SubCell"/>
</dbReference>
<proteinExistence type="inferred from homology"/>
<dbReference type="EMBL" id="MU866389">
    <property type="protein sequence ID" value="KAK4172840.1"/>
    <property type="molecule type" value="Genomic_DNA"/>
</dbReference>
<dbReference type="GO" id="GO:0000287">
    <property type="term" value="F:magnesium ion binding"/>
    <property type="evidence" value="ECO:0007669"/>
    <property type="project" value="InterPro"/>
</dbReference>
<evidence type="ECO:0000256" key="3">
    <source>
        <dbReference type="ARBA" id="ARBA00006220"/>
    </source>
</evidence>
<evidence type="ECO:0000256" key="10">
    <source>
        <dbReference type="ARBA" id="ARBA00040300"/>
    </source>
</evidence>
<dbReference type="Proteomes" id="UP001302321">
    <property type="component" value="Unassembled WGS sequence"/>
</dbReference>
<accession>A0AAN7A4C6</accession>
<dbReference type="InterPro" id="IPR008162">
    <property type="entry name" value="Pyrophosphatase"/>
</dbReference>
<evidence type="ECO:0000256" key="12">
    <source>
        <dbReference type="SAM" id="MobiDB-lite"/>
    </source>
</evidence>
<feature type="compositionally biased region" description="Basic and acidic residues" evidence="12">
    <location>
        <begin position="261"/>
        <end position="274"/>
    </location>
</feature>
<protein>
    <recommendedName>
        <fullName evidence="10">Inorganic pyrophosphatase</fullName>
        <ecNumber evidence="4">3.6.1.1</ecNumber>
    </recommendedName>
    <alternativeName>
        <fullName evidence="9">Pyrophosphate phospho-hydrolase</fullName>
    </alternativeName>
</protein>
<evidence type="ECO:0000256" key="4">
    <source>
        <dbReference type="ARBA" id="ARBA00012146"/>
    </source>
</evidence>
<evidence type="ECO:0000256" key="9">
    <source>
        <dbReference type="ARBA" id="ARBA00032535"/>
    </source>
</evidence>
<comment type="subcellular location">
    <subcellularLocation>
        <location evidence="2">Cytoplasm</location>
    </subcellularLocation>
</comment>
<organism evidence="13 14">
    <name type="scientific">Triangularia setosa</name>
    <dbReference type="NCBI Taxonomy" id="2587417"/>
    <lineage>
        <taxon>Eukaryota</taxon>
        <taxon>Fungi</taxon>
        <taxon>Dikarya</taxon>
        <taxon>Ascomycota</taxon>
        <taxon>Pezizomycotina</taxon>
        <taxon>Sordariomycetes</taxon>
        <taxon>Sordariomycetidae</taxon>
        <taxon>Sordariales</taxon>
        <taxon>Podosporaceae</taxon>
        <taxon>Triangularia</taxon>
    </lineage>
</organism>
<sequence length="313" mass="35747">MDPSKPQYSLRRVGRPFTKDYRAYFERNTDGIAISPFHDIPMYHNEPQNVFNMVVEVPRWTNAKFEISRSKSMNPIMQDTLDGKPRFTKSCFPYKGYIWNYGALPQTWENPHYTNPDTDDKGDNDPIDACEIGRAIAKTGDVKQVKVLGILGLLDEGETDWKLIVIDMTDPLADKLHDIGDVEKHLPGLLDATRDWFRIYMVPDGYPPNKYALKGKFMDKKYATDVVKETNEAWKKLVNGKVEKGDISLHNTTLEGTPGKLDPKEVGLPPDEKLSPAPVPPGLEEWFYIDRESLDDDKRPIQGDSLYIALELR</sequence>
<evidence type="ECO:0000256" key="6">
    <source>
        <dbReference type="ARBA" id="ARBA00022723"/>
    </source>
</evidence>
<dbReference type="EC" id="3.6.1.1" evidence="4"/>
<dbReference type="Pfam" id="PF00719">
    <property type="entry name" value="Pyrophosphatase"/>
    <property type="match status" value="1"/>
</dbReference>